<protein>
    <recommendedName>
        <fullName evidence="3">GAG-pre-integrase domain-containing protein</fullName>
    </recommendedName>
</protein>
<evidence type="ECO:0000313" key="2">
    <source>
        <dbReference type="Proteomes" id="UP001259832"/>
    </source>
</evidence>
<dbReference type="Proteomes" id="UP001259832">
    <property type="component" value="Unassembled WGS sequence"/>
</dbReference>
<sequence>MGDSDWNPTISGFADGVDAQAEGFGTILLASVIYEEMVFVFVEDVLYVSAAGCNLFSPEQALEQGFKMSWDQEAMIFGMSRNGTEVIRAKQDHRLWTFDVHSIGGVKVNSKKTAAVKKRVLTNFAVTDGVEGLDVWHTRLGHTCPEYIRLMVDRGMAKGIMLKKRGKMDCTDSHFGKQR</sequence>
<dbReference type="AlphaFoldDB" id="A0AAD9G3P1"/>
<name>A0AAD9G3P1_9STRA</name>
<reference evidence="1" key="1">
    <citation type="submission" date="2023-08" db="EMBL/GenBank/DDBJ databases">
        <title>Reference Genome Resource for the Citrus Pathogen Phytophthora citrophthora.</title>
        <authorList>
            <person name="Moller H."/>
            <person name="Coetzee B."/>
            <person name="Rose L.J."/>
            <person name="Van Niekerk J.M."/>
        </authorList>
    </citation>
    <scope>NUCLEOTIDE SEQUENCE</scope>
    <source>
        <strain evidence="1">STE-U-9442</strain>
    </source>
</reference>
<keyword evidence="2" id="KW-1185">Reference proteome</keyword>
<proteinExistence type="predicted"/>
<evidence type="ECO:0000313" key="1">
    <source>
        <dbReference type="EMBL" id="KAK1931546.1"/>
    </source>
</evidence>
<accession>A0AAD9G3P1</accession>
<gene>
    <name evidence="1" type="ORF">P3T76_012875</name>
</gene>
<organism evidence="1 2">
    <name type="scientific">Phytophthora citrophthora</name>
    <dbReference type="NCBI Taxonomy" id="4793"/>
    <lineage>
        <taxon>Eukaryota</taxon>
        <taxon>Sar</taxon>
        <taxon>Stramenopiles</taxon>
        <taxon>Oomycota</taxon>
        <taxon>Peronosporomycetes</taxon>
        <taxon>Peronosporales</taxon>
        <taxon>Peronosporaceae</taxon>
        <taxon>Phytophthora</taxon>
    </lineage>
</organism>
<evidence type="ECO:0008006" key="3">
    <source>
        <dbReference type="Google" id="ProtNLM"/>
    </source>
</evidence>
<comment type="caution">
    <text evidence="1">The sequence shown here is derived from an EMBL/GenBank/DDBJ whole genome shotgun (WGS) entry which is preliminary data.</text>
</comment>
<dbReference type="EMBL" id="JASMQC010000033">
    <property type="protein sequence ID" value="KAK1931546.1"/>
    <property type="molecule type" value="Genomic_DNA"/>
</dbReference>